<dbReference type="EMBL" id="JAYWLC010000001">
    <property type="protein sequence ID" value="MER5170300.1"/>
    <property type="molecule type" value="Genomic_DNA"/>
</dbReference>
<accession>A0ABV1SC52</accession>
<comment type="similarity">
    <text evidence="1">Belongs to the esterase D family.</text>
</comment>
<evidence type="ECO:0000313" key="3">
    <source>
        <dbReference type="EMBL" id="MER5170300.1"/>
    </source>
</evidence>
<dbReference type="PANTHER" id="PTHR40841">
    <property type="entry name" value="SIDEROPHORE TRIACETYLFUSARININE C ESTERASE"/>
    <property type="match status" value="1"/>
</dbReference>
<dbReference type="PANTHER" id="PTHR40841:SF2">
    <property type="entry name" value="SIDEROPHORE-DEGRADING ESTERASE (EUROFUNG)"/>
    <property type="match status" value="1"/>
</dbReference>
<dbReference type="Proteomes" id="UP001438953">
    <property type="component" value="Unassembled WGS sequence"/>
</dbReference>
<evidence type="ECO:0000256" key="1">
    <source>
        <dbReference type="ARBA" id="ARBA00005622"/>
    </source>
</evidence>
<dbReference type="Gene3D" id="3.40.50.1820">
    <property type="entry name" value="alpha/beta hydrolase"/>
    <property type="match status" value="1"/>
</dbReference>
<keyword evidence="4" id="KW-1185">Reference proteome</keyword>
<dbReference type="InterPro" id="IPR052558">
    <property type="entry name" value="Siderophore_Hydrolase_D"/>
</dbReference>
<reference evidence="3 4" key="1">
    <citation type="submission" date="2024-06" db="EMBL/GenBank/DDBJ databases">
        <title>Thioclava kandeliae sp. nov. from a rhizosphere soil sample of Kandelia candel in a mangrove.</title>
        <authorList>
            <person name="Mu T."/>
        </authorList>
    </citation>
    <scope>NUCLEOTIDE SEQUENCE [LARGE SCALE GENOMIC DNA]</scope>
    <source>
        <strain evidence="3 4">CPCC 100088</strain>
    </source>
</reference>
<dbReference type="RefSeq" id="WP_350934153.1">
    <property type="nucleotide sequence ID" value="NZ_JAYWLC010000001.1"/>
</dbReference>
<organism evidence="3 4">
    <name type="scientific">Thioclava kandeliae</name>
    <dbReference type="NCBI Taxonomy" id="3070818"/>
    <lineage>
        <taxon>Bacteria</taxon>
        <taxon>Pseudomonadati</taxon>
        <taxon>Pseudomonadota</taxon>
        <taxon>Alphaproteobacteria</taxon>
        <taxon>Rhodobacterales</taxon>
        <taxon>Paracoccaceae</taxon>
        <taxon>Thioclava</taxon>
    </lineage>
</organism>
<dbReference type="InterPro" id="IPR000801">
    <property type="entry name" value="Esterase-like"/>
</dbReference>
<evidence type="ECO:0000313" key="4">
    <source>
        <dbReference type="Proteomes" id="UP001438953"/>
    </source>
</evidence>
<sequence length="278" mass="29578">MTEDLKLRRRVLPLLAGLPLLLAGRSAKAEKGQAEVRLDGTEELSLPSDMGDFVIRIAYPEAPAPAGGYGVIYALDAGWSFGTLRDAVRLRGQDPARADAAPVAVVAIGWPARDLVDMARRTQDLTGAGVERLLGWMKAVLMPEIETRFACDPAQRMICGHSFGGSFALQARRLAPGLFSHVAAGSPSIWTDPQALLGAAKGEGKLFITIGGQETAHAAEAAHQPADRVARIRERDMMGRARQLAEGAGVPLKIYDGLSHGASATPFYADAVSFLRQA</sequence>
<dbReference type="InterPro" id="IPR029058">
    <property type="entry name" value="AB_hydrolase_fold"/>
</dbReference>
<protein>
    <submittedName>
        <fullName evidence="3">Alpha/beta hydrolase-fold protein</fullName>
    </submittedName>
</protein>
<dbReference type="GO" id="GO:0016787">
    <property type="term" value="F:hydrolase activity"/>
    <property type="evidence" value="ECO:0007669"/>
    <property type="project" value="UniProtKB-KW"/>
</dbReference>
<comment type="caution">
    <text evidence="3">The sequence shown here is derived from an EMBL/GenBank/DDBJ whole genome shotgun (WGS) entry which is preliminary data.</text>
</comment>
<name>A0ABV1SC52_9RHOB</name>
<keyword evidence="2 3" id="KW-0378">Hydrolase</keyword>
<evidence type="ECO:0000256" key="2">
    <source>
        <dbReference type="ARBA" id="ARBA00022801"/>
    </source>
</evidence>
<gene>
    <name evidence="3" type="ORF">VSX56_00810</name>
</gene>
<dbReference type="SUPFAM" id="SSF53474">
    <property type="entry name" value="alpha/beta-Hydrolases"/>
    <property type="match status" value="1"/>
</dbReference>
<dbReference type="Pfam" id="PF00756">
    <property type="entry name" value="Esterase"/>
    <property type="match status" value="1"/>
</dbReference>
<proteinExistence type="inferred from homology"/>